<dbReference type="PANTHER" id="PTHR12726:SF0">
    <property type="entry name" value="CERAMIDE GLUCOSYLTRANSFERASE"/>
    <property type="match status" value="1"/>
</dbReference>
<feature type="signal peptide" evidence="16">
    <location>
        <begin position="1"/>
        <end position="27"/>
    </location>
</feature>
<dbReference type="InterPro" id="IPR025993">
    <property type="entry name" value="Ceramide_glucosylTrfase"/>
</dbReference>
<dbReference type="AlphaFoldDB" id="A0A1G4MEN8"/>
<dbReference type="SUPFAM" id="SSF53448">
    <property type="entry name" value="Nucleotide-diphospho-sugar transferases"/>
    <property type="match status" value="1"/>
</dbReference>
<evidence type="ECO:0000313" key="18">
    <source>
        <dbReference type="Proteomes" id="UP000190831"/>
    </source>
</evidence>
<dbReference type="GO" id="GO:0006679">
    <property type="term" value="P:glucosylceramide biosynthetic process"/>
    <property type="evidence" value="ECO:0007669"/>
    <property type="project" value="TreeGrafter"/>
</dbReference>
<evidence type="ECO:0000256" key="12">
    <source>
        <dbReference type="ARBA" id="ARBA00031017"/>
    </source>
</evidence>
<keyword evidence="10 15" id="KW-1133">Transmembrane helix</keyword>
<keyword evidence="7" id="KW-0328">Glycosyltransferase</keyword>
<dbReference type="EMBL" id="LT598490">
    <property type="protein sequence ID" value="SCW02317.1"/>
    <property type="molecule type" value="Genomic_DNA"/>
</dbReference>
<evidence type="ECO:0000256" key="14">
    <source>
        <dbReference type="ARBA" id="ARBA00032575"/>
    </source>
</evidence>
<evidence type="ECO:0000256" key="7">
    <source>
        <dbReference type="ARBA" id="ARBA00022676"/>
    </source>
</evidence>
<keyword evidence="11 15" id="KW-0472">Membrane</keyword>
<dbReference type="OrthoDB" id="1483400at2759"/>
<sequence length="582" mass="65073">MYRIGAISSAAITMLGLILMATPSLEGFVPTLAVQESGVKGSEAAGKAPGHGVQWYVGVICIIWYCTVLSLAYSGWIEIMRKFTQMKQLPDPKLAQEPVSIIRPCKGIDTEMTACLESCILQVYPRDRFEVLFCVESPEDPSIPIIKDVMRRHPDYDLKLLVGWAGREDHYGPNPKINNLSKAYRHAKHDIVWVLDSNVWSSPGTLARSVESLVHSLDNGAKTRGRPVVLTHQAPLAFSVGEETRALPLSARLDEMFLFSSHAKFYVGFNKVSIAPCVNGKSNFYRRSALDLAVERIGEATRATALFRDPQIQRDARAIALKNHGRVAHEHCGFTEVTLARGGLEPRAGLEPRSGLEDRAGFDERAVAGPDQPHHHGIEFFSTYIGEDNMIGTALWDMLGGRTGMTRDVVVQPLRFGTSDDGLRNYIDRRVRWLRVRKYMVLAATLLEPTTESLVSGAMGAYGISRVFGASFYVVFGLHCALWCATDWAQYCALLRCVYSDIALENENEPEFVAAARPRRRFATWLGVWLLREALALPIWVRAMCGSVIYWRNKPFKINRDLTAEELRPQLRPRSPPRTPTN</sequence>
<dbReference type="InterPro" id="IPR029044">
    <property type="entry name" value="Nucleotide-diphossugar_trans"/>
</dbReference>
<evidence type="ECO:0000256" key="9">
    <source>
        <dbReference type="ARBA" id="ARBA00022692"/>
    </source>
</evidence>
<evidence type="ECO:0000256" key="2">
    <source>
        <dbReference type="ARBA" id="ARBA00004760"/>
    </source>
</evidence>
<dbReference type="Pfam" id="PF13506">
    <property type="entry name" value="Glyco_transf_21"/>
    <property type="match status" value="1"/>
</dbReference>
<organism evidence="17 18">
    <name type="scientific">Lachancea fermentati</name>
    <name type="common">Zygosaccharomyces fermentati</name>
    <dbReference type="NCBI Taxonomy" id="4955"/>
    <lineage>
        <taxon>Eukaryota</taxon>
        <taxon>Fungi</taxon>
        <taxon>Dikarya</taxon>
        <taxon>Ascomycota</taxon>
        <taxon>Saccharomycotina</taxon>
        <taxon>Saccharomycetes</taxon>
        <taxon>Saccharomycetales</taxon>
        <taxon>Saccharomycetaceae</taxon>
        <taxon>Lachancea</taxon>
    </lineage>
</organism>
<evidence type="ECO:0000256" key="5">
    <source>
        <dbReference type="ARBA" id="ARBA00012699"/>
    </source>
</evidence>
<keyword evidence="8" id="KW-0808">Transferase</keyword>
<feature type="chain" id="PRO_5009237317" description="Ceramide glucosyltransferase" evidence="16">
    <location>
        <begin position="28"/>
        <end position="582"/>
    </location>
</feature>
<evidence type="ECO:0000313" key="17">
    <source>
        <dbReference type="EMBL" id="SCW02317.1"/>
    </source>
</evidence>
<evidence type="ECO:0000256" key="10">
    <source>
        <dbReference type="ARBA" id="ARBA00022989"/>
    </source>
</evidence>
<dbReference type="GO" id="GO:0008120">
    <property type="term" value="F:ceramide glucosyltransferase activity"/>
    <property type="evidence" value="ECO:0007669"/>
    <property type="project" value="UniProtKB-EC"/>
</dbReference>
<reference evidence="18" key="1">
    <citation type="submission" date="2016-03" db="EMBL/GenBank/DDBJ databases">
        <authorList>
            <person name="Devillers H."/>
        </authorList>
    </citation>
    <scope>NUCLEOTIDE SEQUENCE [LARGE SCALE GENOMIC DNA]</scope>
</reference>
<dbReference type="PANTHER" id="PTHR12726">
    <property type="entry name" value="CERAMIDE GLUCOSYLTRANSFERASE"/>
    <property type="match status" value="1"/>
</dbReference>
<dbReference type="GO" id="GO:0016020">
    <property type="term" value="C:membrane"/>
    <property type="evidence" value="ECO:0007669"/>
    <property type="project" value="UniProtKB-SubCell"/>
</dbReference>
<comment type="similarity">
    <text evidence="4">Belongs to the glycosyltransferase 2 family.</text>
</comment>
<comment type="pathway">
    <text evidence="3">Sphingolipid metabolism.</text>
</comment>
<evidence type="ECO:0000256" key="13">
    <source>
        <dbReference type="ARBA" id="ARBA00031543"/>
    </source>
</evidence>
<proteinExistence type="inferred from homology"/>
<dbReference type="EC" id="2.4.1.80" evidence="5"/>
<evidence type="ECO:0000256" key="4">
    <source>
        <dbReference type="ARBA" id="ARBA00006739"/>
    </source>
</evidence>
<dbReference type="STRING" id="4955.A0A1G4MEN8"/>
<evidence type="ECO:0000256" key="6">
    <source>
        <dbReference type="ARBA" id="ARBA00019988"/>
    </source>
</evidence>
<comment type="pathway">
    <text evidence="2">Lipid metabolism; sphingolipid metabolism.</text>
</comment>
<dbReference type="Proteomes" id="UP000190831">
    <property type="component" value="Chromosome F"/>
</dbReference>
<evidence type="ECO:0000256" key="1">
    <source>
        <dbReference type="ARBA" id="ARBA00004141"/>
    </source>
</evidence>
<dbReference type="Gene3D" id="3.90.550.10">
    <property type="entry name" value="Spore Coat Polysaccharide Biosynthesis Protein SpsA, Chain A"/>
    <property type="match status" value="1"/>
</dbReference>
<comment type="subcellular location">
    <subcellularLocation>
        <location evidence="1">Membrane</location>
        <topology evidence="1">Multi-pass membrane protein</topology>
    </subcellularLocation>
</comment>
<evidence type="ECO:0000256" key="8">
    <source>
        <dbReference type="ARBA" id="ARBA00022679"/>
    </source>
</evidence>
<evidence type="ECO:0000256" key="16">
    <source>
        <dbReference type="SAM" id="SignalP"/>
    </source>
</evidence>
<evidence type="ECO:0000256" key="15">
    <source>
        <dbReference type="SAM" id="Phobius"/>
    </source>
</evidence>
<accession>A0A1G4MEN8</accession>
<keyword evidence="18" id="KW-1185">Reference proteome</keyword>
<keyword evidence="16" id="KW-0732">Signal</keyword>
<evidence type="ECO:0000256" key="11">
    <source>
        <dbReference type="ARBA" id="ARBA00023136"/>
    </source>
</evidence>
<gene>
    <name evidence="17" type="ORF">LAFE_0F03774G</name>
</gene>
<keyword evidence="9 15" id="KW-0812">Transmembrane</keyword>
<dbReference type="OMA" id="IVWIIDC"/>
<protein>
    <recommendedName>
        <fullName evidence="6">Ceramide glucosyltransferase</fullName>
        <ecNumber evidence="5">2.4.1.80</ecNumber>
    </recommendedName>
    <alternativeName>
        <fullName evidence="13">Glucosylceramide synthase</fullName>
    </alternativeName>
    <alternativeName>
        <fullName evidence="14">UDP-glucose ceramide glucosyltransferase</fullName>
    </alternativeName>
    <alternativeName>
        <fullName evidence="12">UDP-glucose:N-acylsphingosine D-glucosyltransferase</fullName>
    </alternativeName>
</protein>
<evidence type="ECO:0000256" key="3">
    <source>
        <dbReference type="ARBA" id="ARBA00004991"/>
    </source>
</evidence>
<feature type="transmembrane region" description="Helical" evidence="15">
    <location>
        <begin position="467"/>
        <end position="486"/>
    </location>
</feature>
<feature type="transmembrane region" description="Helical" evidence="15">
    <location>
        <begin position="55"/>
        <end position="77"/>
    </location>
</feature>
<dbReference type="UniPathway" id="UPA00222"/>
<name>A0A1G4MEN8_LACFM</name>